<proteinExistence type="predicted"/>
<dbReference type="Gene3D" id="2.160.20.80">
    <property type="entry name" value="E3 ubiquitin-protein ligase SopA"/>
    <property type="match status" value="1"/>
</dbReference>
<dbReference type="SUPFAM" id="SSF141571">
    <property type="entry name" value="Pentapeptide repeat-like"/>
    <property type="match status" value="1"/>
</dbReference>
<dbReference type="Pfam" id="PF00805">
    <property type="entry name" value="Pentapeptide"/>
    <property type="match status" value="2"/>
</dbReference>
<accession>A0A5C4TDD1</accession>
<dbReference type="InterPro" id="IPR051082">
    <property type="entry name" value="Pentapeptide-BTB/POZ_domain"/>
</dbReference>
<dbReference type="EMBL" id="VDCQ01000007">
    <property type="protein sequence ID" value="TNJ67011.1"/>
    <property type="molecule type" value="Genomic_DNA"/>
</dbReference>
<evidence type="ECO:0000313" key="2">
    <source>
        <dbReference type="Proteomes" id="UP000307943"/>
    </source>
</evidence>
<sequence>MPDMDQLIQKPIRGKRHMHLENEKKAVTVTNSDITGSSFKNVRAEQLAFKCCNLGGMKMNDVNLTGMSISDANMSELDIDGAQWGGAHFRYIGYSDKDGPESEHPKRAPVQFTHCTFKQGTLTECDFTNATLDNCNITGLVINGVSIENLFKQFAELNKKVAD</sequence>
<dbReference type="Proteomes" id="UP000307943">
    <property type="component" value="Unassembled WGS sequence"/>
</dbReference>
<gene>
    <name evidence="1" type="ORF">FE784_07370</name>
</gene>
<protein>
    <submittedName>
        <fullName evidence="1">Pentapeptide repeat-containing protein</fullName>
    </submittedName>
</protein>
<keyword evidence="2" id="KW-1185">Reference proteome</keyword>
<dbReference type="AlphaFoldDB" id="A0A5C4TDD1"/>
<reference evidence="1 2" key="1">
    <citation type="submission" date="2019-05" db="EMBL/GenBank/DDBJ databases">
        <title>We sequenced the genome of Paenibacillus hemerocallicola KCTC 33185 for further insight into its adaptation and study the phylogeny of Paenibacillus.</title>
        <authorList>
            <person name="Narsing Rao M.P."/>
        </authorList>
    </citation>
    <scope>NUCLEOTIDE SEQUENCE [LARGE SCALE GENOMIC DNA]</scope>
    <source>
        <strain evidence="1 2">KCTC 33185</strain>
    </source>
</reference>
<evidence type="ECO:0000313" key="1">
    <source>
        <dbReference type="EMBL" id="TNJ67011.1"/>
    </source>
</evidence>
<organism evidence="1 2">
    <name type="scientific">Paenibacillus hemerocallicola</name>
    <dbReference type="NCBI Taxonomy" id="1172614"/>
    <lineage>
        <taxon>Bacteria</taxon>
        <taxon>Bacillati</taxon>
        <taxon>Bacillota</taxon>
        <taxon>Bacilli</taxon>
        <taxon>Bacillales</taxon>
        <taxon>Paenibacillaceae</taxon>
        <taxon>Paenibacillus</taxon>
    </lineage>
</organism>
<name>A0A5C4TDD1_9BACL</name>
<dbReference type="OrthoDB" id="9786032at2"/>
<dbReference type="PANTHER" id="PTHR14136:SF25">
    <property type="entry name" value="BTB_POZ DOMAIN-CONTAINING PROTEIN"/>
    <property type="match status" value="1"/>
</dbReference>
<dbReference type="InterPro" id="IPR001646">
    <property type="entry name" value="5peptide_repeat"/>
</dbReference>
<dbReference type="PANTHER" id="PTHR14136">
    <property type="entry name" value="BTB_POZ DOMAIN-CONTAINING PROTEIN KCTD9"/>
    <property type="match status" value="1"/>
</dbReference>
<comment type="caution">
    <text evidence="1">The sequence shown here is derived from an EMBL/GenBank/DDBJ whole genome shotgun (WGS) entry which is preliminary data.</text>
</comment>